<evidence type="ECO:0000313" key="10">
    <source>
        <dbReference type="Proteomes" id="UP000324298"/>
    </source>
</evidence>
<dbReference type="Pfam" id="PF14522">
    <property type="entry name" value="Cytochrome_C7"/>
    <property type="match status" value="1"/>
</dbReference>
<evidence type="ECO:0000256" key="3">
    <source>
        <dbReference type="ARBA" id="ARBA00022723"/>
    </source>
</evidence>
<dbReference type="EMBL" id="SRSD01000009">
    <property type="protein sequence ID" value="KAA0889017.1"/>
    <property type="molecule type" value="Genomic_DNA"/>
</dbReference>
<dbReference type="GO" id="GO:0046872">
    <property type="term" value="F:metal ion binding"/>
    <property type="evidence" value="ECO:0007669"/>
    <property type="project" value="UniProtKB-KW"/>
</dbReference>
<protein>
    <submittedName>
        <fullName evidence="9">Cytochrome C</fullName>
    </submittedName>
</protein>
<feature type="domain" description="Cytochrome c7-like" evidence="8">
    <location>
        <begin position="31"/>
        <end position="87"/>
    </location>
</feature>
<evidence type="ECO:0000313" key="9">
    <source>
        <dbReference type="EMBL" id="KAA0889017.1"/>
    </source>
</evidence>
<feature type="binding site" description="axial binding residue" evidence="6">
    <location>
        <position position="45"/>
    </location>
    <ligand>
        <name>heme c</name>
        <dbReference type="ChEBI" id="CHEBI:61717"/>
        <label>1</label>
    </ligand>
    <ligandPart>
        <name>Fe</name>
        <dbReference type="ChEBI" id="CHEBI:18248"/>
    </ligandPart>
</feature>
<keyword evidence="4" id="KW-0249">Electron transport</keyword>
<feature type="binding site" description="axial binding residue" evidence="6">
    <location>
        <position position="49"/>
    </location>
    <ligand>
        <name>heme c</name>
        <dbReference type="ChEBI" id="CHEBI:61717"/>
        <label>1</label>
    </ligand>
    <ligandPart>
        <name>Fe</name>
        <dbReference type="ChEBI" id="CHEBI:18248"/>
    </ligandPart>
</feature>
<gene>
    <name evidence="9" type="ORF">ET418_14285</name>
</gene>
<evidence type="ECO:0000256" key="7">
    <source>
        <dbReference type="SAM" id="SignalP"/>
    </source>
</evidence>
<organism evidence="9 10">
    <name type="scientific">Oryzomonas rubra</name>
    <dbReference type="NCBI Taxonomy" id="2509454"/>
    <lineage>
        <taxon>Bacteria</taxon>
        <taxon>Pseudomonadati</taxon>
        <taxon>Thermodesulfobacteriota</taxon>
        <taxon>Desulfuromonadia</taxon>
        <taxon>Geobacterales</taxon>
        <taxon>Geobacteraceae</taxon>
        <taxon>Oryzomonas</taxon>
    </lineage>
</organism>
<dbReference type="Proteomes" id="UP000324298">
    <property type="component" value="Unassembled WGS sequence"/>
</dbReference>
<feature type="binding site" description="covalent" evidence="6">
    <location>
        <position position="85"/>
    </location>
    <ligand>
        <name>heme c</name>
        <dbReference type="ChEBI" id="CHEBI:61717"/>
        <label>2</label>
    </ligand>
</feature>
<dbReference type="AlphaFoldDB" id="A0A5A9X7G2"/>
<name>A0A5A9X7G2_9BACT</name>
<feature type="binding site" description="axial binding residue" evidence="6">
    <location>
        <position position="71"/>
    </location>
    <ligand>
        <name>heme c</name>
        <dbReference type="ChEBI" id="CHEBI:61717"/>
        <label>1</label>
    </ligand>
    <ligandPart>
        <name>Fe</name>
        <dbReference type="ChEBI" id="CHEBI:18248"/>
    </ligandPart>
</feature>
<feature type="signal peptide" evidence="7">
    <location>
        <begin position="1"/>
        <end position="20"/>
    </location>
</feature>
<keyword evidence="5 6" id="KW-0408">Iron</keyword>
<accession>A0A5A9X7G2</accession>
<sequence length="87" mass="9394">MKKVVVALFALVAFAGTAFAAPEFIEMKKGVKFPHKAHVAAVGNCKKCHETKPGKIEGFGKEWAHKNCKGCHAEGKKGPTSCKECHK</sequence>
<dbReference type="OrthoDB" id="5421852at2"/>
<reference evidence="9 10" key="1">
    <citation type="submission" date="2019-04" db="EMBL/GenBank/DDBJ databases">
        <title>Geobacter ruber sp. nov., ferric-reducing bacteria isolated from paddy soil.</title>
        <authorList>
            <person name="Xu Z."/>
            <person name="Masuda Y."/>
            <person name="Itoh H."/>
            <person name="Senoo K."/>
        </authorList>
    </citation>
    <scope>NUCLEOTIDE SEQUENCE [LARGE SCALE GENOMIC DNA]</scope>
    <source>
        <strain evidence="9 10">Red88</strain>
    </source>
</reference>
<keyword evidence="7" id="KW-0732">Signal</keyword>
<dbReference type="InterPro" id="IPR029467">
    <property type="entry name" value="Cyt_c7-like"/>
</dbReference>
<evidence type="ECO:0000259" key="8">
    <source>
        <dbReference type="Pfam" id="PF14522"/>
    </source>
</evidence>
<evidence type="ECO:0000256" key="5">
    <source>
        <dbReference type="ARBA" id="ARBA00023004"/>
    </source>
</evidence>
<dbReference type="PRINTS" id="PR00609">
    <property type="entry name" value="CYTOCHROMEC3"/>
</dbReference>
<dbReference type="SUPFAM" id="SSF48695">
    <property type="entry name" value="Multiheme cytochromes"/>
    <property type="match status" value="1"/>
</dbReference>
<keyword evidence="2 6" id="KW-0349">Heme</keyword>
<comment type="cofactor">
    <cofactor evidence="6">
        <name>heme c</name>
        <dbReference type="ChEBI" id="CHEBI:61717"/>
    </cofactor>
    <text evidence="6">Binds 4 heme c groups covalently per monomer.</text>
</comment>
<dbReference type="GO" id="GO:0020037">
    <property type="term" value="F:heme binding"/>
    <property type="evidence" value="ECO:0007669"/>
    <property type="project" value="InterPro"/>
</dbReference>
<keyword evidence="10" id="KW-1185">Reference proteome</keyword>
<comment type="caution">
    <text evidence="9">The sequence shown here is derived from an EMBL/GenBank/DDBJ whole genome shotgun (WGS) entry which is preliminary data.</text>
</comment>
<keyword evidence="3 6" id="KW-0479">Metal-binding</keyword>
<proteinExistence type="predicted"/>
<evidence type="ECO:0000256" key="1">
    <source>
        <dbReference type="ARBA" id="ARBA00022448"/>
    </source>
</evidence>
<feature type="binding site" description="axial binding residue" evidence="6">
    <location>
        <position position="68"/>
    </location>
    <ligand>
        <name>heme c</name>
        <dbReference type="ChEBI" id="CHEBI:61717"/>
        <label>1</label>
    </ligand>
    <ligandPart>
        <name>Fe</name>
        <dbReference type="ChEBI" id="CHEBI:18248"/>
    </ligandPart>
</feature>
<evidence type="ECO:0000256" key="2">
    <source>
        <dbReference type="ARBA" id="ARBA00022617"/>
    </source>
</evidence>
<dbReference type="GO" id="GO:0009055">
    <property type="term" value="F:electron transfer activity"/>
    <property type="evidence" value="ECO:0007669"/>
    <property type="project" value="InterPro"/>
</dbReference>
<dbReference type="InterPro" id="IPR036280">
    <property type="entry name" value="Multihaem_cyt_sf"/>
</dbReference>
<dbReference type="CDD" id="cd08168">
    <property type="entry name" value="Cytochrom_C3"/>
    <property type="match status" value="1"/>
</dbReference>
<feature type="chain" id="PRO_5022711138" evidence="7">
    <location>
        <begin position="21"/>
        <end position="87"/>
    </location>
</feature>
<dbReference type="InterPro" id="IPR002322">
    <property type="entry name" value="Cyt_c_III"/>
</dbReference>
<keyword evidence="1" id="KW-0813">Transport</keyword>
<evidence type="ECO:0000256" key="4">
    <source>
        <dbReference type="ARBA" id="ARBA00022982"/>
    </source>
</evidence>
<dbReference type="Gene3D" id="3.90.10.10">
    <property type="entry name" value="Cytochrome C3"/>
    <property type="match status" value="1"/>
</dbReference>
<feature type="binding site" description="axial binding residue" evidence="6">
    <location>
        <position position="72"/>
    </location>
    <ligand>
        <name>heme c</name>
        <dbReference type="ChEBI" id="CHEBI:61717"/>
        <label>1</label>
    </ligand>
    <ligandPart>
        <name>Fe</name>
        <dbReference type="ChEBI" id="CHEBI:18248"/>
    </ligandPart>
</feature>
<feature type="binding site" description="axial binding residue" evidence="6">
    <location>
        <position position="82"/>
    </location>
    <ligand>
        <name>heme c</name>
        <dbReference type="ChEBI" id="CHEBI:61717"/>
        <label>1</label>
    </ligand>
    <ligandPart>
        <name>Fe</name>
        <dbReference type="ChEBI" id="CHEBI:18248"/>
    </ligandPart>
</feature>
<feature type="binding site" description="axial binding residue" evidence="6">
    <location>
        <position position="48"/>
    </location>
    <ligand>
        <name>heme c</name>
        <dbReference type="ChEBI" id="CHEBI:61717"/>
        <label>1</label>
    </ligand>
    <ligandPart>
        <name>Fe</name>
        <dbReference type="ChEBI" id="CHEBI:18248"/>
    </ligandPart>
</feature>
<evidence type="ECO:0000256" key="6">
    <source>
        <dbReference type="PIRSR" id="PIRSR602322-1"/>
    </source>
</evidence>
<dbReference type="RefSeq" id="WP_149308663.1">
    <property type="nucleotide sequence ID" value="NZ_SRSD01000009.1"/>
</dbReference>
<feature type="binding site" description="axial binding residue" evidence="6">
    <location>
        <position position="86"/>
    </location>
    <ligand>
        <name>heme c</name>
        <dbReference type="ChEBI" id="CHEBI:61717"/>
        <label>2</label>
    </ligand>
    <ligandPart>
        <name>Fe</name>
        <dbReference type="ChEBI" id="CHEBI:18248"/>
    </ligandPart>
</feature>